<dbReference type="Gene3D" id="1.20.1050.10">
    <property type="match status" value="1"/>
</dbReference>
<keyword evidence="9" id="KW-1185">Reference proteome</keyword>
<comment type="catalytic activity">
    <reaction evidence="5">
        <text>RX + glutathione = an S-substituted glutathione + a halide anion + H(+)</text>
        <dbReference type="Rhea" id="RHEA:16437"/>
        <dbReference type="ChEBI" id="CHEBI:15378"/>
        <dbReference type="ChEBI" id="CHEBI:16042"/>
        <dbReference type="ChEBI" id="CHEBI:17792"/>
        <dbReference type="ChEBI" id="CHEBI:57925"/>
        <dbReference type="ChEBI" id="CHEBI:90779"/>
        <dbReference type="EC" id="2.5.1.18"/>
    </reaction>
</comment>
<protein>
    <recommendedName>
        <fullName evidence="1">glutathione transferase</fullName>
        <ecNumber evidence="1">2.5.1.18</ecNumber>
    </recommendedName>
</protein>
<comment type="similarity">
    <text evidence="4">Belongs to the GST superfamily. Tau family.</text>
</comment>
<evidence type="ECO:0000259" key="7">
    <source>
        <dbReference type="PROSITE" id="PS50405"/>
    </source>
</evidence>
<dbReference type="InterPro" id="IPR045073">
    <property type="entry name" value="Omega/Tau-like"/>
</dbReference>
<dbReference type="Proteomes" id="UP001632038">
    <property type="component" value="Unassembled WGS sequence"/>
</dbReference>
<evidence type="ECO:0000313" key="9">
    <source>
        <dbReference type="Proteomes" id="UP001632038"/>
    </source>
</evidence>
<evidence type="ECO:0000256" key="4">
    <source>
        <dbReference type="ARBA" id="ARBA00025743"/>
    </source>
</evidence>
<feature type="domain" description="GST C-terminal" evidence="7">
    <location>
        <begin position="90"/>
        <end position="218"/>
    </location>
</feature>
<sequence>MAKSSVKLLGMLASPFSLKAQIALSLKSVDYEFIEEDLGNKSQLLLESNPVHKKIPVLIHDGKPVCESLIIVQYIDDAWTSNGPSFLPCNPFDRATTRFWAAYIDDKIYPCIRTIVFADGDEAKKTSGLHEANQIMGLLEDAFINCSKGKKFFGGENIGYVDIALGSFLAWIRVLEKLCSDSLIDETKTPNLFKWAQEFCDDDVVKVVLPDTEKLLEFANNLAARVKNANSK</sequence>
<comment type="caution">
    <text evidence="8">The sequence shown here is derived from an EMBL/GenBank/DDBJ whole genome shotgun (WGS) entry which is preliminary data.</text>
</comment>
<feature type="domain" description="GST N-terminal" evidence="6">
    <location>
        <begin position="4"/>
        <end position="83"/>
    </location>
</feature>
<proteinExistence type="inferred from homology"/>
<dbReference type="InterPro" id="IPR010987">
    <property type="entry name" value="Glutathione-S-Trfase_C-like"/>
</dbReference>
<dbReference type="PANTHER" id="PTHR11260:SF615">
    <property type="entry name" value="GLUTATHIONE S-TRANSFERASE U17"/>
    <property type="match status" value="1"/>
</dbReference>
<keyword evidence="2" id="KW-0216">Detoxification</keyword>
<dbReference type="InterPro" id="IPR045074">
    <property type="entry name" value="GST_C_Tau"/>
</dbReference>
<dbReference type="PANTHER" id="PTHR11260">
    <property type="entry name" value="GLUTATHIONE S-TRANSFERASE, GST, SUPERFAMILY, GST DOMAIN CONTAINING"/>
    <property type="match status" value="1"/>
</dbReference>
<evidence type="ECO:0000256" key="3">
    <source>
        <dbReference type="ARBA" id="ARBA00022679"/>
    </source>
</evidence>
<evidence type="ECO:0000259" key="6">
    <source>
        <dbReference type="PROSITE" id="PS50404"/>
    </source>
</evidence>
<dbReference type="InterPro" id="IPR004045">
    <property type="entry name" value="Glutathione_S-Trfase_N"/>
</dbReference>
<dbReference type="SFLD" id="SFLDS00019">
    <property type="entry name" value="Glutathione_Transferase_(cytos"/>
    <property type="match status" value="1"/>
</dbReference>
<dbReference type="Pfam" id="PF02798">
    <property type="entry name" value="GST_N"/>
    <property type="match status" value="1"/>
</dbReference>
<evidence type="ECO:0000256" key="2">
    <source>
        <dbReference type="ARBA" id="ARBA00022575"/>
    </source>
</evidence>
<dbReference type="PROSITE" id="PS50404">
    <property type="entry name" value="GST_NTER"/>
    <property type="match status" value="1"/>
</dbReference>
<dbReference type="SFLD" id="SFLDG00358">
    <property type="entry name" value="Main_(cytGST)"/>
    <property type="match status" value="1"/>
</dbReference>
<dbReference type="SFLD" id="SFLDG01152">
    <property type="entry name" value="Main.3:_Omega-_and_Tau-like"/>
    <property type="match status" value="1"/>
</dbReference>
<dbReference type="FunFam" id="1.20.1050.10:FF:000016">
    <property type="entry name" value="Glutathione S-transferase U9"/>
    <property type="match status" value="1"/>
</dbReference>
<name>A0ABD3ED29_9LAMI</name>
<evidence type="ECO:0000256" key="1">
    <source>
        <dbReference type="ARBA" id="ARBA00012452"/>
    </source>
</evidence>
<dbReference type="InterPro" id="IPR004046">
    <property type="entry name" value="GST_C"/>
</dbReference>
<dbReference type="CDD" id="cd03185">
    <property type="entry name" value="GST_C_Tau"/>
    <property type="match status" value="1"/>
</dbReference>
<evidence type="ECO:0000256" key="5">
    <source>
        <dbReference type="ARBA" id="ARBA00047960"/>
    </source>
</evidence>
<gene>
    <name evidence="8" type="primary">GSTU6_1</name>
    <name evidence="8" type="ORF">CASFOL_001946</name>
</gene>
<dbReference type="GO" id="GO:0009407">
    <property type="term" value="P:toxin catabolic process"/>
    <property type="evidence" value="ECO:0007669"/>
    <property type="project" value="UniProtKB-ARBA"/>
</dbReference>
<reference evidence="9" key="1">
    <citation type="journal article" date="2024" name="IScience">
        <title>Strigolactones Initiate the Formation of Haustorium-like Structures in Castilleja.</title>
        <authorList>
            <person name="Buerger M."/>
            <person name="Peterson D."/>
            <person name="Chory J."/>
        </authorList>
    </citation>
    <scope>NUCLEOTIDE SEQUENCE [LARGE SCALE GENOMIC DNA]</scope>
</reference>
<dbReference type="InterPro" id="IPR036282">
    <property type="entry name" value="Glutathione-S-Trfase_C_sf"/>
</dbReference>
<dbReference type="Gene3D" id="3.40.30.10">
    <property type="entry name" value="Glutaredoxin"/>
    <property type="match status" value="1"/>
</dbReference>
<dbReference type="CDD" id="cd03058">
    <property type="entry name" value="GST_N_Tau"/>
    <property type="match status" value="1"/>
</dbReference>
<organism evidence="8 9">
    <name type="scientific">Castilleja foliolosa</name>
    <dbReference type="NCBI Taxonomy" id="1961234"/>
    <lineage>
        <taxon>Eukaryota</taxon>
        <taxon>Viridiplantae</taxon>
        <taxon>Streptophyta</taxon>
        <taxon>Embryophyta</taxon>
        <taxon>Tracheophyta</taxon>
        <taxon>Spermatophyta</taxon>
        <taxon>Magnoliopsida</taxon>
        <taxon>eudicotyledons</taxon>
        <taxon>Gunneridae</taxon>
        <taxon>Pentapetalae</taxon>
        <taxon>asterids</taxon>
        <taxon>lamiids</taxon>
        <taxon>Lamiales</taxon>
        <taxon>Orobanchaceae</taxon>
        <taxon>Pedicularideae</taxon>
        <taxon>Castillejinae</taxon>
        <taxon>Castilleja</taxon>
    </lineage>
</organism>
<dbReference type="EC" id="2.5.1.18" evidence="1"/>
<accession>A0ABD3ED29</accession>
<dbReference type="InterPro" id="IPR040079">
    <property type="entry name" value="Glutathione_S-Trfase"/>
</dbReference>
<dbReference type="PROSITE" id="PS50405">
    <property type="entry name" value="GST_CTER"/>
    <property type="match status" value="1"/>
</dbReference>
<dbReference type="SUPFAM" id="SSF52833">
    <property type="entry name" value="Thioredoxin-like"/>
    <property type="match status" value="1"/>
</dbReference>
<dbReference type="GO" id="GO:0004364">
    <property type="term" value="F:glutathione transferase activity"/>
    <property type="evidence" value="ECO:0007669"/>
    <property type="project" value="UniProtKB-EC"/>
</dbReference>
<keyword evidence="3 8" id="KW-0808">Transferase</keyword>
<dbReference type="FunFam" id="3.40.30.10:FF:000044">
    <property type="entry name" value="Glutathione S-transferase GSTU6"/>
    <property type="match status" value="1"/>
</dbReference>
<dbReference type="EMBL" id="JAVIJP010000005">
    <property type="protein sequence ID" value="KAL3652265.1"/>
    <property type="molecule type" value="Genomic_DNA"/>
</dbReference>
<dbReference type="SUPFAM" id="SSF47616">
    <property type="entry name" value="GST C-terminal domain-like"/>
    <property type="match status" value="1"/>
</dbReference>
<dbReference type="AlphaFoldDB" id="A0ABD3ED29"/>
<dbReference type="InterPro" id="IPR036249">
    <property type="entry name" value="Thioredoxin-like_sf"/>
</dbReference>
<evidence type="ECO:0000313" key="8">
    <source>
        <dbReference type="EMBL" id="KAL3652265.1"/>
    </source>
</evidence>
<dbReference type="Pfam" id="PF00043">
    <property type="entry name" value="GST_C"/>
    <property type="match status" value="1"/>
</dbReference>